<dbReference type="Proteomes" id="UP000198420">
    <property type="component" value="Unassembled WGS sequence"/>
</dbReference>
<dbReference type="AlphaFoldDB" id="A0A239CLX1"/>
<protein>
    <submittedName>
        <fullName evidence="1">Uncharacterized protein</fullName>
    </submittedName>
</protein>
<keyword evidence="2" id="KW-1185">Reference proteome</keyword>
<dbReference type="OrthoDB" id="4001061at2"/>
<dbReference type="RefSeq" id="WP_143227357.1">
    <property type="nucleotide sequence ID" value="NZ_FZNP01000013.1"/>
</dbReference>
<gene>
    <name evidence="1" type="ORF">SAMN06265355_1132</name>
</gene>
<evidence type="ECO:0000313" key="2">
    <source>
        <dbReference type="Proteomes" id="UP000198420"/>
    </source>
</evidence>
<organism evidence="1 2">
    <name type="scientific">Actinomadura mexicana</name>
    <dbReference type="NCBI Taxonomy" id="134959"/>
    <lineage>
        <taxon>Bacteria</taxon>
        <taxon>Bacillati</taxon>
        <taxon>Actinomycetota</taxon>
        <taxon>Actinomycetes</taxon>
        <taxon>Streptosporangiales</taxon>
        <taxon>Thermomonosporaceae</taxon>
        <taxon>Actinomadura</taxon>
    </lineage>
</organism>
<reference evidence="2" key="1">
    <citation type="submission" date="2017-06" db="EMBL/GenBank/DDBJ databases">
        <authorList>
            <person name="Varghese N."/>
            <person name="Submissions S."/>
        </authorList>
    </citation>
    <scope>NUCLEOTIDE SEQUENCE [LARGE SCALE GENOMIC DNA]</scope>
    <source>
        <strain evidence="2">DSM 44485</strain>
    </source>
</reference>
<evidence type="ECO:0000313" key="1">
    <source>
        <dbReference type="EMBL" id="SNS21145.1"/>
    </source>
</evidence>
<proteinExistence type="predicted"/>
<dbReference type="EMBL" id="FZNP01000013">
    <property type="protein sequence ID" value="SNS21145.1"/>
    <property type="molecule type" value="Genomic_DNA"/>
</dbReference>
<accession>A0A239CLX1</accession>
<name>A0A239CLX1_9ACTN</name>
<sequence>MMPPANASGQPVNLADAFDVPVIVRNSSPLQPERRPSRGRIDKAWSPWPNIRDVVPPGDYLVSTTWREVVDAAMTYGRDPYAWLVAVPGLAAAEIIARRFPLSAYLCRTRNGIRLSGSTGFRLEPNVVYQEGTEKTARAMFAYRIGMTMAEWVCRGLMGLGPTIHAEALPLLPGRGPRWSQKNSQPDLVGLHWKEPRTWLIEAKGARRTGKPELAKGASQLSVSGLMAGPHLRVLCGTSIEHRVFVTVDIEAAGRKRESSVLANSRRLPDEDDTELVALARSRMLTYYVLRSLPRSLLSVRPIGPAVADLGAFLGQVTDLVVPLERDDSTRRERVVARDRSAYARRPPSERWDMLTGKVPGTDLTLGMSRRLFAACHSLAAEQDRLLLEAQADFPDLWESAPEVVIEDMAEERIRERRAWFAEREAGERERLFGTTRRAYERGRESSWQELLDIEPQLDVEPQANQLESATLDSYLAIDAETVSVAAE</sequence>